<reference evidence="2" key="1">
    <citation type="submission" date="2021-03" db="EMBL/GenBank/DDBJ databases">
        <title>Bacillus suaedae sp. nov., isolated from Suaeda aralocaspica.</title>
        <authorList>
            <person name="Lei R.F.R."/>
        </authorList>
    </citation>
    <scope>NUCLEOTIDE SEQUENCE</scope>
    <source>
        <strain evidence="2">YZJH907-2</strain>
    </source>
</reference>
<keyword evidence="1" id="KW-0812">Transmembrane</keyword>
<protein>
    <submittedName>
        <fullName evidence="2">Uncharacterized protein</fullName>
    </submittedName>
</protein>
<dbReference type="RefSeq" id="WP_210594931.1">
    <property type="nucleotide sequence ID" value="NZ_JAGKSQ010000001.1"/>
</dbReference>
<keyword evidence="1" id="KW-1133">Transmembrane helix</keyword>
<dbReference type="AlphaFoldDB" id="A0A940WNL3"/>
<sequence>MNINKMKKAIYALVHIVVPCSFLVVSIAWVHFISNKPLLENVSDHLGILAIWYIGFSVFWYFNYDFIDSQVEKIINEKEGRN</sequence>
<name>A0A940WNL3_9BACI</name>
<comment type="caution">
    <text evidence="2">The sequence shown here is derived from an EMBL/GenBank/DDBJ whole genome shotgun (WGS) entry which is preliminary data.</text>
</comment>
<accession>A0A940WNL3</accession>
<dbReference type="Proteomes" id="UP000678228">
    <property type="component" value="Unassembled WGS sequence"/>
</dbReference>
<gene>
    <name evidence="2" type="ORF">J7W16_00275</name>
</gene>
<evidence type="ECO:0000256" key="1">
    <source>
        <dbReference type="SAM" id="Phobius"/>
    </source>
</evidence>
<dbReference type="EMBL" id="JAGKSQ010000001">
    <property type="protein sequence ID" value="MBP3949546.1"/>
    <property type="molecule type" value="Genomic_DNA"/>
</dbReference>
<keyword evidence="1" id="KW-0472">Membrane</keyword>
<keyword evidence="3" id="KW-1185">Reference proteome</keyword>
<evidence type="ECO:0000313" key="3">
    <source>
        <dbReference type="Proteomes" id="UP000678228"/>
    </source>
</evidence>
<feature type="transmembrane region" description="Helical" evidence="1">
    <location>
        <begin position="45"/>
        <end position="64"/>
    </location>
</feature>
<organism evidence="2 3">
    <name type="scientific">Halalkalibacter suaedae</name>
    <dbReference type="NCBI Taxonomy" id="2822140"/>
    <lineage>
        <taxon>Bacteria</taxon>
        <taxon>Bacillati</taxon>
        <taxon>Bacillota</taxon>
        <taxon>Bacilli</taxon>
        <taxon>Bacillales</taxon>
        <taxon>Bacillaceae</taxon>
        <taxon>Halalkalibacter</taxon>
    </lineage>
</organism>
<feature type="transmembrane region" description="Helical" evidence="1">
    <location>
        <begin position="12"/>
        <end position="33"/>
    </location>
</feature>
<proteinExistence type="predicted"/>
<evidence type="ECO:0000313" key="2">
    <source>
        <dbReference type="EMBL" id="MBP3949546.1"/>
    </source>
</evidence>